<dbReference type="Proteomes" id="UP000283255">
    <property type="component" value="Unassembled WGS sequence"/>
</dbReference>
<dbReference type="FunFam" id="2.40.50.580:FF:000001">
    <property type="entry name" value="Sugar fermentation stimulation protein A"/>
    <property type="match status" value="1"/>
</dbReference>
<dbReference type="RefSeq" id="WP_119911585.1">
    <property type="nucleotide sequence ID" value="NZ_QZCH01000021.1"/>
</dbReference>
<dbReference type="HAMAP" id="MF_00095">
    <property type="entry name" value="SfsA"/>
    <property type="match status" value="1"/>
</dbReference>
<dbReference type="GO" id="GO:0003677">
    <property type="term" value="F:DNA binding"/>
    <property type="evidence" value="ECO:0007669"/>
    <property type="project" value="InterPro"/>
</dbReference>
<reference evidence="4 5" key="2">
    <citation type="submission" date="2019-01" db="EMBL/GenBank/DDBJ databases">
        <title>Motilimonas pumilus sp. nov., isolated from the gut of sea cucumber (Apostichopus japonicus).</title>
        <authorList>
            <person name="Wang F.-Q."/>
            <person name="Ren L.-H."/>
            <person name="Lin Y.-W."/>
            <person name="Sun G.-H."/>
            <person name="Du Z.-J."/>
            <person name="Zhao J.-X."/>
            <person name="Liu X.-J."/>
            <person name="Liu L.-J."/>
        </authorList>
    </citation>
    <scope>NUCLEOTIDE SEQUENCE [LARGE SCALE GENOMIC DNA]</scope>
    <source>
        <strain evidence="4 5">PLHSC7-2</strain>
    </source>
</reference>
<dbReference type="PANTHER" id="PTHR30545">
    <property type="entry name" value="SUGAR FERMENTATION STIMULATION PROTEIN A"/>
    <property type="match status" value="1"/>
</dbReference>
<evidence type="ECO:0000256" key="1">
    <source>
        <dbReference type="HAMAP-Rule" id="MF_00095"/>
    </source>
</evidence>
<evidence type="ECO:0000259" key="3">
    <source>
        <dbReference type="Pfam" id="PF17746"/>
    </source>
</evidence>
<protein>
    <recommendedName>
        <fullName evidence="1">Sugar fermentation stimulation protein homolog</fullName>
    </recommendedName>
</protein>
<dbReference type="Gene3D" id="3.40.1350.60">
    <property type="match status" value="1"/>
</dbReference>
<dbReference type="Pfam" id="PF17746">
    <property type="entry name" value="SfsA_N"/>
    <property type="match status" value="1"/>
</dbReference>
<dbReference type="OrthoDB" id="9802365at2"/>
<dbReference type="CDD" id="cd22359">
    <property type="entry name" value="SfsA-like_bacterial"/>
    <property type="match status" value="1"/>
</dbReference>
<gene>
    <name evidence="1 4" type="primary">sfsA</name>
    <name evidence="4" type="ORF">D1Z90_14930</name>
</gene>
<evidence type="ECO:0000259" key="2">
    <source>
        <dbReference type="Pfam" id="PF03749"/>
    </source>
</evidence>
<feature type="domain" description="SfsA N-terminal OB" evidence="3">
    <location>
        <begin position="13"/>
        <end position="80"/>
    </location>
</feature>
<dbReference type="InterPro" id="IPR040452">
    <property type="entry name" value="SfsA_C"/>
</dbReference>
<dbReference type="Pfam" id="PF03749">
    <property type="entry name" value="SfsA"/>
    <property type="match status" value="1"/>
</dbReference>
<feature type="domain" description="Sugar fermentation stimulation protein C-terminal" evidence="2">
    <location>
        <begin position="84"/>
        <end position="224"/>
    </location>
</feature>
<reference evidence="4 5" key="1">
    <citation type="submission" date="2018-09" db="EMBL/GenBank/DDBJ databases">
        <authorList>
            <person name="Wang F."/>
        </authorList>
    </citation>
    <scope>NUCLEOTIDE SEQUENCE [LARGE SCALE GENOMIC DNA]</scope>
    <source>
        <strain evidence="4 5">PLHSC7-2</strain>
    </source>
</reference>
<dbReference type="FunFam" id="3.40.1350.60:FF:000001">
    <property type="entry name" value="Sugar fermentation stimulation protein A"/>
    <property type="match status" value="1"/>
</dbReference>
<dbReference type="NCBIfam" id="TIGR00230">
    <property type="entry name" value="sfsA"/>
    <property type="match status" value="1"/>
</dbReference>
<keyword evidence="5" id="KW-1185">Reference proteome</keyword>
<dbReference type="Gene3D" id="2.40.50.580">
    <property type="match status" value="1"/>
</dbReference>
<evidence type="ECO:0000313" key="4">
    <source>
        <dbReference type="EMBL" id="RJG42077.1"/>
    </source>
</evidence>
<name>A0A418YC24_9GAMM</name>
<comment type="similarity">
    <text evidence="1">Belongs to the SfsA family.</text>
</comment>
<dbReference type="PANTHER" id="PTHR30545:SF2">
    <property type="entry name" value="SUGAR FERMENTATION STIMULATION PROTEIN A"/>
    <property type="match status" value="1"/>
</dbReference>
<proteinExistence type="inferred from homology"/>
<dbReference type="EMBL" id="QZCH01000021">
    <property type="protein sequence ID" value="RJG42077.1"/>
    <property type="molecule type" value="Genomic_DNA"/>
</dbReference>
<dbReference type="InterPro" id="IPR005224">
    <property type="entry name" value="SfsA"/>
</dbReference>
<accession>A0A418YC24</accession>
<dbReference type="InterPro" id="IPR041465">
    <property type="entry name" value="SfsA_N"/>
</dbReference>
<organism evidence="4 5">
    <name type="scientific">Motilimonas pumila</name>
    <dbReference type="NCBI Taxonomy" id="2303987"/>
    <lineage>
        <taxon>Bacteria</taxon>
        <taxon>Pseudomonadati</taxon>
        <taxon>Pseudomonadota</taxon>
        <taxon>Gammaproteobacteria</taxon>
        <taxon>Alteromonadales</taxon>
        <taxon>Alteromonadales genera incertae sedis</taxon>
        <taxon>Motilimonas</taxon>
    </lineage>
</organism>
<evidence type="ECO:0000313" key="5">
    <source>
        <dbReference type="Proteomes" id="UP000283255"/>
    </source>
</evidence>
<comment type="caution">
    <text evidence="4">The sequence shown here is derived from an EMBL/GenBank/DDBJ whole genome shotgun (WGS) entry which is preliminary data.</text>
</comment>
<sequence length="238" mass="26542">MNFTPPLQPATLIERYKRFLADVTLADGNTITVHVSNTGAMTGCGSPGDTVWLSHSDNPKRKHAYSWELTQTSTQHFICVNTIRANQLVEQALLADELAPLTGYRHLKREAKYGEEKSRIDFLLTDPERADCYVEVKSVTLLADNQGQGLFPDAVTVRGQKHLRELIKVKQSGKRAVLLFAVLHTGIDRVSPAKLVDSVYTDLINQALMAGVEIFAYKAQLTETNWHLSQPIPFIPSK</sequence>
<dbReference type="AlphaFoldDB" id="A0A418YC24"/>